<keyword evidence="2" id="KW-1185">Reference proteome</keyword>
<protein>
    <submittedName>
        <fullName evidence="1">Uncharacterized protein</fullName>
    </submittedName>
</protein>
<evidence type="ECO:0000313" key="2">
    <source>
        <dbReference type="Proteomes" id="UP000747542"/>
    </source>
</evidence>
<evidence type="ECO:0000313" key="1">
    <source>
        <dbReference type="EMBL" id="KAG7168791.1"/>
    </source>
</evidence>
<sequence length="109" mass="12352">MRFTNSLLKKVLAKRWKKEVVLKTASATPVSMTTAERIKAEAKKSPGGVICSPSARPSPVVGQLDYFDRECIRRELLSFYERGELPTLSTLLERVKQPVLKGHRVHFIK</sequence>
<name>A0A8J5K6U3_HOMAM</name>
<proteinExistence type="predicted"/>
<organism evidence="1 2">
    <name type="scientific">Homarus americanus</name>
    <name type="common">American lobster</name>
    <dbReference type="NCBI Taxonomy" id="6706"/>
    <lineage>
        <taxon>Eukaryota</taxon>
        <taxon>Metazoa</taxon>
        <taxon>Ecdysozoa</taxon>
        <taxon>Arthropoda</taxon>
        <taxon>Crustacea</taxon>
        <taxon>Multicrustacea</taxon>
        <taxon>Malacostraca</taxon>
        <taxon>Eumalacostraca</taxon>
        <taxon>Eucarida</taxon>
        <taxon>Decapoda</taxon>
        <taxon>Pleocyemata</taxon>
        <taxon>Astacidea</taxon>
        <taxon>Nephropoidea</taxon>
        <taxon>Nephropidae</taxon>
        <taxon>Homarus</taxon>
    </lineage>
</organism>
<dbReference type="AlphaFoldDB" id="A0A8J5K6U3"/>
<comment type="caution">
    <text evidence="1">The sequence shown here is derived from an EMBL/GenBank/DDBJ whole genome shotgun (WGS) entry which is preliminary data.</text>
</comment>
<gene>
    <name evidence="1" type="ORF">Hamer_G030492</name>
</gene>
<dbReference type="Proteomes" id="UP000747542">
    <property type="component" value="Unassembled WGS sequence"/>
</dbReference>
<reference evidence="1" key="1">
    <citation type="journal article" date="2021" name="Sci. Adv.">
        <title>The American lobster genome reveals insights on longevity, neural, and immune adaptations.</title>
        <authorList>
            <person name="Polinski J.M."/>
            <person name="Zimin A.V."/>
            <person name="Clark K.F."/>
            <person name="Kohn A.B."/>
            <person name="Sadowski N."/>
            <person name="Timp W."/>
            <person name="Ptitsyn A."/>
            <person name="Khanna P."/>
            <person name="Romanova D.Y."/>
            <person name="Williams P."/>
            <person name="Greenwood S.J."/>
            <person name="Moroz L.L."/>
            <person name="Walt D.R."/>
            <person name="Bodnar A.G."/>
        </authorList>
    </citation>
    <scope>NUCLEOTIDE SEQUENCE</scope>
    <source>
        <strain evidence="1">GMGI-L3</strain>
    </source>
</reference>
<accession>A0A8J5K6U3</accession>
<dbReference type="EMBL" id="JAHLQT010019043">
    <property type="protein sequence ID" value="KAG7168791.1"/>
    <property type="molecule type" value="Genomic_DNA"/>
</dbReference>